<evidence type="ECO:0000313" key="2">
    <source>
        <dbReference type="EMBL" id="KAK2145314.1"/>
    </source>
</evidence>
<dbReference type="AlphaFoldDB" id="A0AAD9MW87"/>
<comment type="caution">
    <text evidence="2">The sequence shown here is derived from an EMBL/GenBank/DDBJ whole genome shotgun (WGS) entry which is preliminary data.</text>
</comment>
<name>A0AAD9MW87_9ANNE</name>
<keyword evidence="3" id="KW-1185">Reference proteome</keyword>
<dbReference type="PROSITE" id="PS50041">
    <property type="entry name" value="C_TYPE_LECTIN_2"/>
    <property type="match status" value="1"/>
</dbReference>
<evidence type="ECO:0000259" key="1">
    <source>
        <dbReference type="PROSITE" id="PS50041"/>
    </source>
</evidence>
<protein>
    <recommendedName>
        <fullName evidence="1">C-type lectin domain-containing protein</fullName>
    </recommendedName>
</protein>
<evidence type="ECO:0000313" key="3">
    <source>
        <dbReference type="Proteomes" id="UP001208570"/>
    </source>
</evidence>
<accession>A0AAD9MW87</accession>
<organism evidence="2 3">
    <name type="scientific">Paralvinella palmiformis</name>
    <dbReference type="NCBI Taxonomy" id="53620"/>
    <lineage>
        <taxon>Eukaryota</taxon>
        <taxon>Metazoa</taxon>
        <taxon>Spiralia</taxon>
        <taxon>Lophotrochozoa</taxon>
        <taxon>Annelida</taxon>
        <taxon>Polychaeta</taxon>
        <taxon>Sedentaria</taxon>
        <taxon>Canalipalpata</taxon>
        <taxon>Terebellida</taxon>
        <taxon>Terebelliformia</taxon>
        <taxon>Alvinellidae</taxon>
        <taxon>Paralvinella</taxon>
    </lineage>
</organism>
<dbReference type="InterPro" id="IPR016187">
    <property type="entry name" value="CTDL_fold"/>
</dbReference>
<dbReference type="InterPro" id="IPR001304">
    <property type="entry name" value="C-type_lectin-like"/>
</dbReference>
<proteinExistence type="predicted"/>
<sequence length="490" mass="54762">MGGFAGVGVTHKPVKTLCTGPTCLHLYRDINSDGLTWDQSYKVCTDLDQELLTIESSQSRTRVEELLQDISKESESGAWLAGQRSVDDTWIYMNGTMFSKPDSENNNQGECLYVRLCRNGSRYFTEECNIKGDEVQLLCQHEPSVSDDDTLINSIISLVDGDAQCIKLWFGVIWKPWFWIIGSGKTKYHQYIHYFNWKEDKTVDSDLDHCIYLDHKKDNKWYAEDCSLPIAHYFICTNVTGTTTAVIGNTTIKSPTTTTTTAATTTTTKRSTTKTNTINSDTTNINKSVNNNIVTVNTDYVEQTLMSTDKCESGHKCQRTPLSRVIHDTGSDQSEQQPDVDNIRLGKRDNNNWVTMKMEIMTCYGCHPIIKVIVGNILPDVITVTGNTDDASIEDDIISPYGEVGRINQQPALSTQVNEIVEQNPSGSRSDPDAITTILPSSGGRIIHYKHSPSGDLYAISDKMVIAAEKANKNLEPYDVPRNDDIDDCE</sequence>
<dbReference type="CDD" id="cd00037">
    <property type="entry name" value="CLECT"/>
    <property type="match status" value="2"/>
</dbReference>
<dbReference type="InterPro" id="IPR016186">
    <property type="entry name" value="C-type_lectin-like/link_sf"/>
</dbReference>
<reference evidence="2" key="1">
    <citation type="journal article" date="2023" name="Mol. Biol. Evol.">
        <title>Third-Generation Sequencing Reveals the Adaptive Role of the Epigenome in Three Deep-Sea Polychaetes.</title>
        <authorList>
            <person name="Perez M."/>
            <person name="Aroh O."/>
            <person name="Sun Y."/>
            <person name="Lan Y."/>
            <person name="Juniper S.K."/>
            <person name="Young C.R."/>
            <person name="Angers B."/>
            <person name="Qian P.Y."/>
        </authorList>
    </citation>
    <scope>NUCLEOTIDE SEQUENCE</scope>
    <source>
        <strain evidence="2">P08H-3</strain>
    </source>
</reference>
<gene>
    <name evidence="2" type="ORF">LSH36_688g01010</name>
</gene>
<dbReference type="Proteomes" id="UP001208570">
    <property type="component" value="Unassembled WGS sequence"/>
</dbReference>
<dbReference type="Gene3D" id="3.10.100.10">
    <property type="entry name" value="Mannose-Binding Protein A, subunit A"/>
    <property type="match status" value="2"/>
</dbReference>
<feature type="domain" description="C-type lectin" evidence="1">
    <location>
        <begin position="118"/>
        <end position="227"/>
    </location>
</feature>
<dbReference type="SUPFAM" id="SSF56436">
    <property type="entry name" value="C-type lectin-like"/>
    <property type="match status" value="2"/>
</dbReference>
<dbReference type="EMBL" id="JAODUP010000688">
    <property type="protein sequence ID" value="KAK2145314.1"/>
    <property type="molecule type" value="Genomic_DNA"/>
</dbReference>